<evidence type="ECO:0000313" key="2">
    <source>
        <dbReference type="Proteomes" id="UP000828390"/>
    </source>
</evidence>
<dbReference type="EMBL" id="JAIWYP010000006">
    <property type="protein sequence ID" value="KAH3807272.1"/>
    <property type="molecule type" value="Genomic_DNA"/>
</dbReference>
<keyword evidence="2" id="KW-1185">Reference proteome</keyword>
<reference evidence="1" key="2">
    <citation type="submission" date="2020-11" db="EMBL/GenBank/DDBJ databases">
        <authorList>
            <person name="McCartney M.A."/>
            <person name="Auch B."/>
            <person name="Kono T."/>
            <person name="Mallez S."/>
            <person name="Becker A."/>
            <person name="Gohl D.M."/>
            <person name="Silverstein K.A.T."/>
            <person name="Koren S."/>
            <person name="Bechman K.B."/>
            <person name="Herman A."/>
            <person name="Abrahante J.E."/>
            <person name="Garbe J."/>
        </authorList>
    </citation>
    <scope>NUCLEOTIDE SEQUENCE</scope>
    <source>
        <strain evidence="1">Duluth1</strain>
        <tissue evidence="1">Whole animal</tissue>
    </source>
</reference>
<name>A0A9D4G494_DREPO</name>
<dbReference type="AlphaFoldDB" id="A0A9D4G494"/>
<sequence length="51" mass="5935">MYSLLPGLIQLGLFALYFRAWYSSRFATWQNATTGAPFRFWSLTAGHKFRS</sequence>
<proteinExistence type="predicted"/>
<evidence type="ECO:0000313" key="1">
    <source>
        <dbReference type="EMBL" id="KAH3807272.1"/>
    </source>
</evidence>
<reference evidence="1" key="1">
    <citation type="journal article" date="2019" name="bioRxiv">
        <title>The Genome of the Zebra Mussel, Dreissena polymorpha: A Resource for Invasive Species Research.</title>
        <authorList>
            <person name="McCartney M.A."/>
            <person name="Auch B."/>
            <person name="Kono T."/>
            <person name="Mallez S."/>
            <person name="Zhang Y."/>
            <person name="Obille A."/>
            <person name="Becker A."/>
            <person name="Abrahante J.E."/>
            <person name="Garbe J."/>
            <person name="Badalamenti J.P."/>
            <person name="Herman A."/>
            <person name="Mangelson H."/>
            <person name="Liachko I."/>
            <person name="Sullivan S."/>
            <person name="Sone E.D."/>
            <person name="Koren S."/>
            <person name="Silverstein K.A.T."/>
            <person name="Beckman K.B."/>
            <person name="Gohl D.M."/>
        </authorList>
    </citation>
    <scope>NUCLEOTIDE SEQUENCE</scope>
    <source>
        <strain evidence="1">Duluth1</strain>
        <tissue evidence="1">Whole animal</tissue>
    </source>
</reference>
<dbReference type="Proteomes" id="UP000828390">
    <property type="component" value="Unassembled WGS sequence"/>
</dbReference>
<accession>A0A9D4G494</accession>
<comment type="caution">
    <text evidence="1">The sequence shown here is derived from an EMBL/GenBank/DDBJ whole genome shotgun (WGS) entry which is preliminary data.</text>
</comment>
<protein>
    <submittedName>
        <fullName evidence="1">Uncharacterized protein</fullName>
    </submittedName>
</protein>
<organism evidence="1 2">
    <name type="scientific">Dreissena polymorpha</name>
    <name type="common">Zebra mussel</name>
    <name type="synonym">Mytilus polymorpha</name>
    <dbReference type="NCBI Taxonomy" id="45954"/>
    <lineage>
        <taxon>Eukaryota</taxon>
        <taxon>Metazoa</taxon>
        <taxon>Spiralia</taxon>
        <taxon>Lophotrochozoa</taxon>
        <taxon>Mollusca</taxon>
        <taxon>Bivalvia</taxon>
        <taxon>Autobranchia</taxon>
        <taxon>Heteroconchia</taxon>
        <taxon>Euheterodonta</taxon>
        <taxon>Imparidentia</taxon>
        <taxon>Neoheterodontei</taxon>
        <taxon>Myida</taxon>
        <taxon>Dreissenoidea</taxon>
        <taxon>Dreissenidae</taxon>
        <taxon>Dreissena</taxon>
    </lineage>
</organism>
<gene>
    <name evidence="1" type="ORF">DPMN_135607</name>
</gene>